<dbReference type="InterPro" id="IPR012340">
    <property type="entry name" value="NA-bd_OB-fold"/>
</dbReference>
<name>A0A3G6ITZ4_9CORY</name>
<dbReference type="Gene3D" id="2.40.50.1070">
    <property type="match status" value="1"/>
</dbReference>
<dbReference type="Pfam" id="PF01938">
    <property type="entry name" value="TRAM"/>
    <property type="match status" value="1"/>
</dbReference>
<dbReference type="Pfam" id="PF05958">
    <property type="entry name" value="tRNA_U5-meth_tr"/>
    <property type="match status" value="1"/>
</dbReference>
<dbReference type="InterPro" id="IPR010280">
    <property type="entry name" value="U5_MeTrfase_fam"/>
</dbReference>
<dbReference type="RefSeq" id="WP_123960097.1">
    <property type="nucleotide sequence ID" value="NZ_CP033898.1"/>
</dbReference>
<dbReference type="PROSITE" id="PS01230">
    <property type="entry name" value="TRMA_1"/>
    <property type="match status" value="1"/>
</dbReference>
<proteinExistence type="inferred from homology"/>
<keyword evidence="3 4" id="KW-0949">S-adenosyl-L-methionine</keyword>
<feature type="binding site" evidence="4">
    <location>
        <position position="239"/>
    </location>
    <ligand>
        <name>S-adenosyl-L-methionine</name>
        <dbReference type="ChEBI" id="CHEBI:59789"/>
    </ligand>
</feature>
<dbReference type="SUPFAM" id="SSF50249">
    <property type="entry name" value="Nucleic acid-binding proteins"/>
    <property type="match status" value="1"/>
</dbReference>
<comment type="similarity">
    <text evidence="4">Belongs to the class I-like SAM-binding methyltransferase superfamily. RNA M5U methyltransferase family.</text>
</comment>
<feature type="active site" evidence="5">
    <location>
        <position position="371"/>
    </location>
</feature>
<evidence type="ECO:0000256" key="5">
    <source>
        <dbReference type="PROSITE-ProRule" id="PRU10015"/>
    </source>
</evidence>
<dbReference type="Proteomes" id="UP000271426">
    <property type="component" value="Chromosome"/>
</dbReference>
<dbReference type="GO" id="GO:0070475">
    <property type="term" value="P:rRNA base methylation"/>
    <property type="evidence" value="ECO:0007669"/>
    <property type="project" value="TreeGrafter"/>
</dbReference>
<dbReference type="InterPro" id="IPR002792">
    <property type="entry name" value="TRAM_dom"/>
</dbReference>
<gene>
    <name evidence="7" type="ORF">CPPEL_05025</name>
</gene>
<accession>A0A3G6ITZ4</accession>
<evidence type="ECO:0000313" key="7">
    <source>
        <dbReference type="EMBL" id="AZA09132.1"/>
    </source>
</evidence>
<dbReference type="InterPro" id="IPR030390">
    <property type="entry name" value="MeTrfase_TrmA_AS"/>
</dbReference>
<dbReference type="Gene3D" id="3.40.50.150">
    <property type="entry name" value="Vaccinia Virus protein VP39"/>
    <property type="match status" value="1"/>
</dbReference>
<evidence type="ECO:0000313" key="8">
    <source>
        <dbReference type="Proteomes" id="UP000271426"/>
    </source>
</evidence>
<dbReference type="Gene3D" id="2.40.50.140">
    <property type="entry name" value="Nucleic acid-binding proteins"/>
    <property type="match status" value="1"/>
</dbReference>
<feature type="active site" description="Nucleophile" evidence="4">
    <location>
        <position position="371"/>
    </location>
</feature>
<evidence type="ECO:0000256" key="1">
    <source>
        <dbReference type="ARBA" id="ARBA00022603"/>
    </source>
</evidence>
<keyword evidence="1 4" id="KW-0489">Methyltransferase</keyword>
<dbReference type="AlphaFoldDB" id="A0A3G6ITZ4"/>
<dbReference type="FunFam" id="2.40.50.140:FF:000097">
    <property type="entry name" value="23S rRNA (uracil(1939)-C(5))-methyltransferase RlmD"/>
    <property type="match status" value="1"/>
</dbReference>
<dbReference type="OrthoDB" id="9804590at2"/>
<evidence type="ECO:0000256" key="2">
    <source>
        <dbReference type="ARBA" id="ARBA00022679"/>
    </source>
</evidence>
<dbReference type="EMBL" id="CP033898">
    <property type="protein sequence ID" value="AZA09132.1"/>
    <property type="molecule type" value="Genomic_DNA"/>
</dbReference>
<dbReference type="GO" id="GO:0070041">
    <property type="term" value="F:rRNA (uridine-C5-)-methyltransferase activity"/>
    <property type="evidence" value="ECO:0007669"/>
    <property type="project" value="TreeGrafter"/>
</dbReference>
<dbReference type="SUPFAM" id="SSF53335">
    <property type="entry name" value="S-adenosyl-L-methionine-dependent methyltransferases"/>
    <property type="match status" value="1"/>
</dbReference>
<evidence type="ECO:0000256" key="3">
    <source>
        <dbReference type="ARBA" id="ARBA00022691"/>
    </source>
</evidence>
<dbReference type="PROSITE" id="PS51687">
    <property type="entry name" value="SAM_MT_RNA_M5U"/>
    <property type="match status" value="1"/>
</dbReference>
<feature type="domain" description="TRAM" evidence="6">
    <location>
        <begin position="4"/>
        <end position="62"/>
    </location>
</feature>
<dbReference type="EC" id="2.1.1.-" evidence="7"/>
<keyword evidence="8" id="KW-1185">Reference proteome</keyword>
<reference evidence="7 8" key="1">
    <citation type="submission" date="2018-11" db="EMBL/GenBank/DDBJ databases">
        <authorList>
            <person name="Kleinhagauer T."/>
            <person name="Glaeser S.P."/>
            <person name="Spergser J."/>
            <person name="Ruckert C."/>
            <person name="Kaempfer P."/>
            <person name="Busse H.-J."/>
        </authorList>
    </citation>
    <scope>NUCLEOTIDE SEQUENCE [LARGE SCALE GENOMIC DNA]</scope>
    <source>
        <strain evidence="7 8">812CH</strain>
    </source>
</reference>
<evidence type="ECO:0000256" key="4">
    <source>
        <dbReference type="PROSITE-ProRule" id="PRU01024"/>
    </source>
</evidence>
<evidence type="ECO:0000259" key="6">
    <source>
        <dbReference type="PROSITE" id="PS50926"/>
    </source>
</evidence>
<feature type="binding site" evidence="4">
    <location>
        <position position="344"/>
    </location>
    <ligand>
        <name>S-adenosyl-L-methionine</name>
        <dbReference type="ChEBI" id="CHEBI:59789"/>
    </ligand>
</feature>
<feature type="binding site" evidence="4">
    <location>
        <position position="299"/>
    </location>
    <ligand>
        <name>S-adenosyl-L-methionine</name>
        <dbReference type="ChEBI" id="CHEBI:59789"/>
    </ligand>
</feature>
<dbReference type="PANTHER" id="PTHR11061:SF30">
    <property type="entry name" value="TRNA (URACIL(54)-C(5))-METHYLTRANSFERASE"/>
    <property type="match status" value="1"/>
</dbReference>
<dbReference type="PROSITE" id="PS50926">
    <property type="entry name" value="TRAM"/>
    <property type="match status" value="1"/>
</dbReference>
<keyword evidence="2 4" id="KW-0808">Transferase</keyword>
<dbReference type="KEGG" id="cpso:CPPEL_05025"/>
<dbReference type="InterPro" id="IPR029063">
    <property type="entry name" value="SAM-dependent_MTases_sf"/>
</dbReference>
<feature type="binding site" evidence="4">
    <location>
        <position position="276"/>
    </location>
    <ligand>
        <name>S-adenosyl-L-methionine</name>
        <dbReference type="ChEBI" id="CHEBI:59789"/>
    </ligand>
</feature>
<dbReference type="PANTHER" id="PTHR11061">
    <property type="entry name" value="RNA M5U METHYLTRANSFERASE"/>
    <property type="match status" value="1"/>
</dbReference>
<sequence>MTNTLAKGQYLDLEITDMAYGGEGIAHIDGRVVFVRGGLPGDHVRAECTQVKKRFAKASVVEVLTPSPIRTAPRCEAAAAGAGCCDFASVDPAQEAGLKRDVVLNQLAALAGIELAPEQVTVVDFAQPTGWRTRMRLGTNAKGQVGMRKARSSEIVPNTPCSQAVPELQEAIAAIGTVTPGAEVVAAYDGDGAISVVEIRKAARGRRRETIERTLSGTSLVQEHIADVSFKLPATAFWQAHSKAVQCYSDIITDMLQTALGHDAKNQKASCAWDLYGGVGAFAPAIATALPKATIHSVEVSRAAAAAGQQAFSKSSLRDAVEFHTADVAKLVPQLPQPEAVVLDPPRTGAGQDVIEAIASAGPSAVVHIGCDAATFARDLGYWQAQGYCMDRLIVVDAFPGTHHCECVALIRPSVSAASEQGDS</sequence>
<protein>
    <submittedName>
        <fullName evidence="7">Putative RNA methyltransferase</fullName>
        <ecNumber evidence="7">2.1.1.-</ecNumber>
    </submittedName>
</protein>
<organism evidence="7 8">
    <name type="scientific">Corynebacterium pseudopelargi</name>
    <dbReference type="NCBI Taxonomy" id="2080757"/>
    <lineage>
        <taxon>Bacteria</taxon>
        <taxon>Bacillati</taxon>
        <taxon>Actinomycetota</taxon>
        <taxon>Actinomycetes</taxon>
        <taxon>Mycobacteriales</taxon>
        <taxon>Corynebacteriaceae</taxon>
        <taxon>Corynebacterium</taxon>
    </lineage>
</organism>